<evidence type="ECO:0000313" key="8">
    <source>
        <dbReference type="Proteomes" id="UP001142489"/>
    </source>
</evidence>
<comment type="caution">
    <text evidence="7">The sequence shown here is derived from an EMBL/GenBank/DDBJ whole genome shotgun (WGS) entry which is preliminary data.</text>
</comment>
<keyword evidence="8" id="KW-1185">Reference proteome</keyword>
<comment type="function">
    <text evidence="5">Stores iron in a soluble, non-toxic, readily available form. Important for iron homeostasis. Iron is taken up in the ferrous form and deposited as ferric hydroxides after oxidation.</text>
</comment>
<keyword evidence="2 5" id="KW-0409">Iron storage</keyword>
<dbReference type="InterPro" id="IPR009078">
    <property type="entry name" value="Ferritin-like_SF"/>
</dbReference>
<evidence type="ECO:0000256" key="2">
    <source>
        <dbReference type="ARBA" id="ARBA00022434"/>
    </source>
</evidence>
<reference evidence="7" key="1">
    <citation type="journal article" date="2023" name="DNA Res.">
        <title>Chromosome-level genome assembly of Phrynocephalus forsythii using third-generation DNA sequencing and Hi-C analysis.</title>
        <authorList>
            <person name="Qi Y."/>
            <person name="Zhao W."/>
            <person name="Zhao Y."/>
            <person name="Niu C."/>
            <person name="Cao S."/>
            <person name="Zhang Y."/>
        </authorList>
    </citation>
    <scope>NUCLEOTIDE SEQUENCE</scope>
    <source>
        <tissue evidence="7">Muscle</tissue>
    </source>
</reference>
<comment type="similarity">
    <text evidence="1 5">Belongs to the ferritin family.</text>
</comment>
<dbReference type="GO" id="GO:0008198">
    <property type="term" value="F:ferrous iron binding"/>
    <property type="evidence" value="ECO:0007669"/>
    <property type="project" value="TreeGrafter"/>
</dbReference>
<dbReference type="GO" id="GO:0006879">
    <property type="term" value="P:intracellular iron ion homeostasis"/>
    <property type="evidence" value="ECO:0007669"/>
    <property type="project" value="UniProtKB-KW"/>
</dbReference>
<dbReference type="Proteomes" id="UP001142489">
    <property type="component" value="Unassembled WGS sequence"/>
</dbReference>
<evidence type="ECO:0000256" key="5">
    <source>
        <dbReference type="RuleBase" id="RU361145"/>
    </source>
</evidence>
<dbReference type="InterPro" id="IPR009040">
    <property type="entry name" value="Ferritin-like_diiron"/>
</dbReference>
<dbReference type="InterPro" id="IPR001519">
    <property type="entry name" value="Ferritin"/>
</dbReference>
<dbReference type="PROSITE" id="PS50905">
    <property type="entry name" value="FERRITIN_LIKE"/>
    <property type="match status" value="1"/>
</dbReference>
<dbReference type="PANTHER" id="PTHR11431:SF47">
    <property type="entry name" value="FERRITIN LIGHT CHAIN"/>
    <property type="match status" value="1"/>
</dbReference>
<evidence type="ECO:0000256" key="1">
    <source>
        <dbReference type="ARBA" id="ARBA00007513"/>
    </source>
</evidence>
<gene>
    <name evidence="7" type="ORF">JRQ81_013354</name>
</gene>
<sequence length="97" mass="11092">MSSQICQNYHTYSEASVNSLVNHFLCASYSFLSLGFYFNSDDVSLSKFSSFFRHLSEEKHEQAEKLLAFQNCRGGRVVLQDVKKPEQDEWKDGATAL</sequence>
<proteinExistence type="inferred from homology"/>
<evidence type="ECO:0000259" key="6">
    <source>
        <dbReference type="PROSITE" id="PS50905"/>
    </source>
</evidence>
<dbReference type="InterPro" id="IPR012347">
    <property type="entry name" value="Ferritin-like"/>
</dbReference>
<dbReference type="InterPro" id="IPR008331">
    <property type="entry name" value="Ferritin_DPS_dom"/>
</dbReference>
<evidence type="ECO:0000256" key="4">
    <source>
        <dbReference type="ARBA" id="ARBA00023004"/>
    </source>
</evidence>
<dbReference type="Gene3D" id="1.20.1260.10">
    <property type="match status" value="1"/>
</dbReference>
<evidence type="ECO:0000256" key="3">
    <source>
        <dbReference type="ARBA" id="ARBA00022723"/>
    </source>
</evidence>
<dbReference type="GO" id="GO:0006826">
    <property type="term" value="P:iron ion transport"/>
    <property type="evidence" value="ECO:0007669"/>
    <property type="project" value="InterPro"/>
</dbReference>
<name>A0A9Q0Y2A0_9SAUR</name>
<evidence type="ECO:0000313" key="7">
    <source>
        <dbReference type="EMBL" id="KAJ7335413.1"/>
    </source>
</evidence>
<dbReference type="GO" id="GO:0008199">
    <property type="term" value="F:ferric iron binding"/>
    <property type="evidence" value="ECO:0007669"/>
    <property type="project" value="InterPro"/>
</dbReference>
<accession>A0A9Q0Y2A0</accession>
<organism evidence="7 8">
    <name type="scientific">Phrynocephalus forsythii</name>
    <dbReference type="NCBI Taxonomy" id="171643"/>
    <lineage>
        <taxon>Eukaryota</taxon>
        <taxon>Metazoa</taxon>
        <taxon>Chordata</taxon>
        <taxon>Craniata</taxon>
        <taxon>Vertebrata</taxon>
        <taxon>Euteleostomi</taxon>
        <taxon>Lepidosauria</taxon>
        <taxon>Squamata</taxon>
        <taxon>Bifurcata</taxon>
        <taxon>Unidentata</taxon>
        <taxon>Episquamata</taxon>
        <taxon>Toxicofera</taxon>
        <taxon>Iguania</taxon>
        <taxon>Acrodonta</taxon>
        <taxon>Agamidae</taxon>
        <taxon>Agaminae</taxon>
        <taxon>Phrynocephalus</taxon>
    </lineage>
</organism>
<dbReference type="OrthoDB" id="186462at2759"/>
<dbReference type="Pfam" id="PF00210">
    <property type="entry name" value="Ferritin"/>
    <property type="match status" value="1"/>
</dbReference>
<dbReference type="SUPFAM" id="SSF47240">
    <property type="entry name" value="Ferritin-like"/>
    <property type="match status" value="1"/>
</dbReference>
<keyword evidence="4 5" id="KW-0408">Iron</keyword>
<feature type="domain" description="Ferritin-like diiron" evidence="6">
    <location>
        <begin position="7"/>
        <end position="97"/>
    </location>
</feature>
<dbReference type="EMBL" id="JAPFRF010000004">
    <property type="protein sequence ID" value="KAJ7335413.1"/>
    <property type="molecule type" value="Genomic_DNA"/>
</dbReference>
<dbReference type="GO" id="GO:0005737">
    <property type="term" value="C:cytoplasm"/>
    <property type="evidence" value="ECO:0007669"/>
    <property type="project" value="TreeGrafter"/>
</dbReference>
<keyword evidence="3 5" id="KW-0479">Metal-binding</keyword>
<dbReference type="PANTHER" id="PTHR11431">
    <property type="entry name" value="FERRITIN"/>
    <property type="match status" value="1"/>
</dbReference>
<dbReference type="AlphaFoldDB" id="A0A9Q0Y2A0"/>
<protein>
    <recommendedName>
        <fullName evidence="5">Ferritin</fullName>
    </recommendedName>
</protein>